<feature type="domain" description="DUF7824" evidence="1">
    <location>
        <begin position="389"/>
        <end position="562"/>
    </location>
</feature>
<organism evidence="2 3">
    <name type="scientific">Catellatospora coxensis</name>
    <dbReference type="NCBI Taxonomy" id="310354"/>
    <lineage>
        <taxon>Bacteria</taxon>
        <taxon>Bacillati</taxon>
        <taxon>Actinomycetota</taxon>
        <taxon>Actinomycetes</taxon>
        <taxon>Micromonosporales</taxon>
        <taxon>Micromonosporaceae</taxon>
        <taxon>Catellatospora</taxon>
    </lineage>
</organism>
<name>A0A8J3KR74_9ACTN</name>
<gene>
    <name evidence="2" type="ORF">Cco03nite_38630</name>
</gene>
<evidence type="ECO:0000313" key="3">
    <source>
        <dbReference type="Proteomes" id="UP000630887"/>
    </source>
</evidence>
<dbReference type="InterPro" id="IPR056726">
    <property type="entry name" value="DUF7824"/>
</dbReference>
<accession>A0A8J3KR74</accession>
<keyword evidence="3" id="KW-1185">Reference proteome</keyword>
<sequence length="824" mass="86787">MPAMSITTPAAAPEPGDWAALESALERNSPDDVIGWLVEATEAQRLAAFGHLGAYLRRNEGQPSWWHPRKPAVLSLAGLGCAPDARRATAAVFAHKAWRDSSYMLSPEHAVAVLRPRALSWLPELAAGVVAGLDVRPWGEWRLADTLVREAGLPTPADPSFAMGWWWDVLRDKDWEQALVDGPHRAVLLPLVLQHDAFGESLARPRGRDRTENALSRLATADPAAAVVVRSGCRTRLLLGGSAGAVRPFVRLHDSVPAEPGDLAAGLTDYLSLLHSPHGTVAGLAQRALSTADEAGLLDLDTLREVSATMLARDEKKLRQAQQVWLRAAARRRPADRAQLLALLEAPATTEQPLQPHPAPTPQVAALHRIDTIAELAEETAALLHGDRSPATLERVLAGLVTLAAADRSAAAAALSPVVARHRDQTRFDPPVEQALTWCALAMLAGSPDLVDEARPAVADVQRRMQTGGPLAPLHPHGDFDPTWLLQHRLAEIAVHGPAAPVPVLLATPTEANGHLDPAALADRLARYEQTGHEPWPADLAQALLRLPRDIDPATIAAAERLRSPAGLAFARRLRRGQPDPVTRRQVQTVSVWGTGPAARAVVSLTPPDDAGPIERKLFTLTPPQRAGYRSPGDPATWAAMLPSHREAAAAWLLPSIAASADGGSGRGGAMLLPMLAETSGPVGPAVTLAVAYALAAAHTSDRVAAVDALVGFDAALDRAAVGGEFGWLGSNGLVKVKRAAVTLDDAARAGAVAGVWELCRAALPALLRAEPQQGVADVVEVAARCARALGVRGPIAEVDAVAARGGASRLVTEARGLAAVLAG</sequence>
<proteinExistence type="predicted"/>
<evidence type="ECO:0000259" key="1">
    <source>
        <dbReference type="Pfam" id="PF25148"/>
    </source>
</evidence>
<dbReference type="AlphaFoldDB" id="A0A8J3KR74"/>
<dbReference type="Pfam" id="PF25148">
    <property type="entry name" value="DUF7824"/>
    <property type="match status" value="1"/>
</dbReference>
<dbReference type="Proteomes" id="UP000630887">
    <property type="component" value="Unassembled WGS sequence"/>
</dbReference>
<evidence type="ECO:0000313" key="2">
    <source>
        <dbReference type="EMBL" id="GIG07163.1"/>
    </source>
</evidence>
<comment type="caution">
    <text evidence="2">The sequence shown here is derived from an EMBL/GenBank/DDBJ whole genome shotgun (WGS) entry which is preliminary data.</text>
</comment>
<protein>
    <recommendedName>
        <fullName evidence="1">DUF7824 domain-containing protein</fullName>
    </recommendedName>
</protein>
<dbReference type="EMBL" id="BONI01000031">
    <property type="protein sequence ID" value="GIG07163.1"/>
    <property type="molecule type" value="Genomic_DNA"/>
</dbReference>
<reference evidence="2 3" key="1">
    <citation type="submission" date="2021-01" db="EMBL/GenBank/DDBJ databases">
        <title>Whole genome shotgun sequence of Catellatospora coxensis NBRC 107359.</title>
        <authorList>
            <person name="Komaki H."/>
            <person name="Tamura T."/>
        </authorList>
    </citation>
    <scope>NUCLEOTIDE SEQUENCE [LARGE SCALE GENOMIC DNA]</scope>
    <source>
        <strain evidence="2 3">NBRC 107359</strain>
    </source>
</reference>